<evidence type="ECO:0000313" key="2">
    <source>
        <dbReference type="EMBL" id="TVY74288.1"/>
    </source>
</evidence>
<dbReference type="Proteomes" id="UP000320707">
    <property type="component" value="Unassembled WGS sequence"/>
</dbReference>
<protein>
    <submittedName>
        <fullName evidence="2">Chromatin remodeling protein EBS</fullName>
    </submittedName>
</protein>
<accession>A0A559LJ28</accession>
<comment type="caution">
    <text evidence="2">The sequence shown here is derived from an EMBL/GenBank/DDBJ whole genome shotgun (WGS) entry which is preliminary data.</text>
</comment>
<reference evidence="2 3" key="1">
    <citation type="journal article" date="2019" name="Microbiol. Resour. Announc.">
        <title>High-quality draft genome sequence of Fusarium oxysporum f. sp. cubense strain 160527, a causal agent of Panama disease.</title>
        <authorList>
            <person name="Asai S."/>
            <person name="Ayukawa Y."/>
            <person name="Gan P."/>
            <person name="Masuda S."/>
            <person name="Komatsu K."/>
            <person name="Shirasu K."/>
            <person name="Arie T."/>
        </authorList>
    </citation>
    <scope>NUCLEOTIDE SEQUENCE [LARGE SCALE GENOMIC DNA]</scope>
    <source>
        <strain evidence="2 3">160527</strain>
    </source>
</reference>
<dbReference type="InterPro" id="IPR043151">
    <property type="entry name" value="BAH_sf"/>
</dbReference>
<dbReference type="AlphaFoldDB" id="A0A559LJ28"/>
<dbReference type="CDD" id="cd04370">
    <property type="entry name" value="BAH"/>
    <property type="match status" value="1"/>
</dbReference>
<name>A0A559LJ28_FUSOC</name>
<feature type="domain" description="BAH" evidence="1">
    <location>
        <begin position="96"/>
        <end position="229"/>
    </location>
</feature>
<dbReference type="InterPro" id="IPR001025">
    <property type="entry name" value="BAH_dom"/>
</dbReference>
<gene>
    <name evidence="2" type="primary">EBS-0</name>
    <name evidence="2" type="ORF">Focb16_v005552</name>
</gene>
<dbReference type="GO" id="GO:0003682">
    <property type="term" value="F:chromatin binding"/>
    <property type="evidence" value="ECO:0007669"/>
    <property type="project" value="InterPro"/>
</dbReference>
<evidence type="ECO:0000313" key="3">
    <source>
        <dbReference type="Proteomes" id="UP000320707"/>
    </source>
</evidence>
<dbReference type="Gene3D" id="2.30.30.490">
    <property type="match status" value="1"/>
</dbReference>
<proteinExistence type="predicted"/>
<sequence>MSNGEGSRSVEGDECAECPFMISYATDPSAAAQKRKRDSYDGTGFELANSPFSPTGGPVTDNPMNLYYTVEPRKRWLDLKTYDTFRLNGVKHSIGHFVKVANKVTVEQQKSRSNQETNYTKPGDYWVAHILEIRGSDEHHIYIRVYWMYWPDDLPSRTLIDRKYVQGRQPYHGADELIATNHMEVINVASVTEPAIVKQSIESDNEEVQWALYWRQAYNWCTSKLWPVKRWCKCQSHASPDETFIGCTSSGCMEWMHPKCMVHDILMKVYKQRGTNGQRPEEVTHPLSTIDTKGREVQHLIDIRPKETQADDHTHGDVRETLLKTETSTPMLTYFKSKTPRIVNNLKEKGHKKAAGPKPYVGLFEADLKTQCSPPVWEIRDLRRNGGADDETWTEGVHCLLCGVLVM</sequence>
<organism evidence="2 3">
    <name type="scientific">Fusarium oxysporum f. sp. cubense</name>
    <dbReference type="NCBI Taxonomy" id="61366"/>
    <lineage>
        <taxon>Eukaryota</taxon>
        <taxon>Fungi</taxon>
        <taxon>Dikarya</taxon>
        <taxon>Ascomycota</taxon>
        <taxon>Pezizomycotina</taxon>
        <taxon>Sordariomycetes</taxon>
        <taxon>Hypocreomycetidae</taxon>
        <taxon>Hypocreales</taxon>
        <taxon>Nectriaceae</taxon>
        <taxon>Fusarium</taxon>
        <taxon>Fusarium oxysporum species complex</taxon>
    </lineage>
</organism>
<evidence type="ECO:0000259" key="1">
    <source>
        <dbReference type="PROSITE" id="PS51038"/>
    </source>
</evidence>
<dbReference type="PANTHER" id="PTHR46364">
    <property type="entry name" value="OS08G0421900 PROTEIN"/>
    <property type="match status" value="1"/>
</dbReference>
<dbReference type="EMBL" id="SRMI01000003">
    <property type="protein sequence ID" value="TVY74288.1"/>
    <property type="molecule type" value="Genomic_DNA"/>
</dbReference>
<dbReference type="OMA" id="LQERYWR"/>
<dbReference type="PROSITE" id="PS51038">
    <property type="entry name" value="BAH"/>
    <property type="match status" value="1"/>
</dbReference>